<dbReference type="InterPro" id="IPR016181">
    <property type="entry name" value="Acyl_CoA_acyltransferase"/>
</dbReference>
<dbReference type="Proteomes" id="UP001597277">
    <property type="component" value="Unassembled WGS sequence"/>
</dbReference>
<dbReference type="InterPro" id="IPR000182">
    <property type="entry name" value="GNAT_dom"/>
</dbReference>
<dbReference type="Pfam" id="PF13302">
    <property type="entry name" value="Acetyltransf_3"/>
    <property type="match status" value="1"/>
</dbReference>
<reference evidence="3" key="1">
    <citation type="journal article" date="2019" name="Int. J. Syst. Evol. Microbiol.">
        <title>The Global Catalogue of Microorganisms (GCM) 10K type strain sequencing project: providing services to taxonomists for standard genome sequencing and annotation.</title>
        <authorList>
            <consortium name="The Broad Institute Genomics Platform"/>
            <consortium name="The Broad Institute Genome Sequencing Center for Infectious Disease"/>
            <person name="Wu L."/>
            <person name="Ma J."/>
        </authorList>
    </citation>
    <scope>NUCLEOTIDE SEQUENCE [LARGE SCALE GENOMIC DNA]</scope>
    <source>
        <strain evidence="3">JCM 17130</strain>
    </source>
</reference>
<keyword evidence="3" id="KW-1185">Reference proteome</keyword>
<evidence type="ECO:0000259" key="1">
    <source>
        <dbReference type="PROSITE" id="PS51186"/>
    </source>
</evidence>
<feature type="domain" description="N-acetyltransferase" evidence="1">
    <location>
        <begin position="53"/>
        <end position="213"/>
    </location>
</feature>
<dbReference type="PANTHER" id="PTHR43792">
    <property type="entry name" value="GNAT FAMILY, PUTATIVE (AFU_ORTHOLOGUE AFUA_3G00765)-RELATED-RELATED"/>
    <property type="match status" value="1"/>
</dbReference>
<organism evidence="2 3">
    <name type="scientific">Georgenia deserti</name>
    <dbReference type="NCBI Taxonomy" id="2093781"/>
    <lineage>
        <taxon>Bacteria</taxon>
        <taxon>Bacillati</taxon>
        <taxon>Actinomycetota</taxon>
        <taxon>Actinomycetes</taxon>
        <taxon>Micrococcales</taxon>
        <taxon>Bogoriellaceae</taxon>
        <taxon>Georgenia</taxon>
    </lineage>
</organism>
<gene>
    <name evidence="2" type="ORF">ACFSE6_00135</name>
</gene>
<evidence type="ECO:0000313" key="2">
    <source>
        <dbReference type="EMBL" id="MFD1716228.1"/>
    </source>
</evidence>
<sequence length="223" mass="24813">MEAPVLRMTGRPVRSGSACSDNYRVKDELARSARRTTIPQVFEASAGLLTDRLKLVPVSVRDIDQQFALHSDPRVWTHFPSGRHVDQRQTLKQLTSFAADWERDGLGYWNAHRRDNGAFVGIGGVRLRHGGIWNLYYRVAPGQQRQGFAVEISRAAVDTAAQIHPEAPVTAYLLEHNHASRATAERVGLSLVWRGPDAGNPDADAVRLVYADRPLTDAQLEID</sequence>
<dbReference type="EC" id="2.3.-.-" evidence="2"/>
<keyword evidence="2" id="KW-0012">Acyltransferase</keyword>
<dbReference type="SUPFAM" id="SSF55729">
    <property type="entry name" value="Acyl-CoA N-acyltransferases (Nat)"/>
    <property type="match status" value="1"/>
</dbReference>
<dbReference type="PANTHER" id="PTHR43792:SF1">
    <property type="entry name" value="N-ACETYLTRANSFERASE DOMAIN-CONTAINING PROTEIN"/>
    <property type="match status" value="1"/>
</dbReference>
<evidence type="ECO:0000313" key="3">
    <source>
        <dbReference type="Proteomes" id="UP001597277"/>
    </source>
</evidence>
<proteinExistence type="predicted"/>
<name>A0ABW4KYI6_9MICO</name>
<dbReference type="EMBL" id="JBHUEE010000001">
    <property type="protein sequence ID" value="MFD1716228.1"/>
    <property type="molecule type" value="Genomic_DNA"/>
</dbReference>
<dbReference type="InterPro" id="IPR051531">
    <property type="entry name" value="N-acetyltransferase"/>
</dbReference>
<comment type="caution">
    <text evidence="2">The sequence shown here is derived from an EMBL/GenBank/DDBJ whole genome shotgun (WGS) entry which is preliminary data.</text>
</comment>
<keyword evidence="2" id="KW-0808">Transferase</keyword>
<accession>A0ABW4KYI6</accession>
<protein>
    <submittedName>
        <fullName evidence="2">GNAT family N-acetyltransferase</fullName>
        <ecNumber evidence="2">2.3.-.-</ecNumber>
    </submittedName>
</protein>
<dbReference type="GO" id="GO:0016746">
    <property type="term" value="F:acyltransferase activity"/>
    <property type="evidence" value="ECO:0007669"/>
    <property type="project" value="UniProtKB-KW"/>
</dbReference>
<dbReference type="PROSITE" id="PS51186">
    <property type="entry name" value="GNAT"/>
    <property type="match status" value="1"/>
</dbReference>
<dbReference type="Gene3D" id="3.40.630.30">
    <property type="match status" value="1"/>
</dbReference>